<keyword evidence="3" id="KW-0560">Oxidoreductase</keyword>
<evidence type="ECO:0000256" key="2">
    <source>
        <dbReference type="ARBA" id="ARBA00022643"/>
    </source>
</evidence>
<keyword evidence="2" id="KW-0288">FMN</keyword>
<feature type="domain" description="Nitroreductase" evidence="4">
    <location>
        <begin position="12"/>
        <end position="201"/>
    </location>
</feature>
<comment type="caution">
    <text evidence="5">The sequence shown here is derived from an EMBL/GenBank/DDBJ whole genome shotgun (WGS) entry which is preliminary data.</text>
</comment>
<keyword evidence="6" id="KW-1185">Reference proteome</keyword>
<accession>A0A4R5DMY6</accession>
<gene>
    <name evidence="5" type="ORF">E0F88_20360</name>
</gene>
<dbReference type="Proteomes" id="UP000294850">
    <property type="component" value="Unassembled WGS sequence"/>
</dbReference>
<dbReference type="Gene3D" id="3.40.109.10">
    <property type="entry name" value="NADH Oxidase"/>
    <property type="match status" value="1"/>
</dbReference>
<evidence type="ECO:0000313" key="5">
    <source>
        <dbReference type="EMBL" id="TDE13420.1"/>
    </source>
</evidence>
<evidence type="ECO:0000259" key="4">
    <source>
        <dbReference type="Pfam" id="PF00881"/>
    </source>
</evidence>
<evidence type="ECO:0000256" key="3">
    <source>
        <dbReference type="ARBA" id="ARBA00023002"/>
    </source>
</evidence>
<dbReference type="AlphaFoldDB" id="A0A4R5DMY6"/>
<reference evidence="5 6" key="1">
    <citation type="submission" date="2019-03" db="EMBL/GenBank/DDBJ databases">
        <title>Dyadobacter AR-3-6 sp. nov., isolated from arctic soil.</title>
        <authorList>
            <person name="Chaudhary D.K."/>
        </authorList>
    </citation>
    <scope>NUCLEOTIDE SEQUENCE [LARGE SCALE GENOMIC DNA]</scope>
    <source>
        <strain evidence="5 6">AR-3-6</strain>
    </source>
</reference>
<organism evidence="5 6">
    <name type="scientific">Dyadobacter psychrotolerans</name>
    <dbReference type="NCBI Taxonomy" id="2541721"/>
    <lineage>
        <taxon>Bacteria</taxon>
        <taxon>Pseudomonadati</taxon>
        <taxon>Bacteroidota</taxon>
        <taxon>Cytophagia</taxon>
        <taxon>Cytophagales</taxon>
        <taxon>Spirosomataceae</taxon>
        <taxon>Dyadobacter</taxon>
    </lineage>
</organism>
<dbReference type="GO" id="GO:0016491">
    <property type="term" value="F:oxidoreductase activity"/>
    <property type="evidence" value="ECO:0007669"/>
    <property type="project" value="UniProtKB-KW"/>
</dbReference>
<dbReference type="Pfam" id="PF00881">
    <property type="entry name" value="Nitroreductase"/>
    <property type="match status" value="1"/>
</dbReference>
<evidence type="ECO:0000313" key="6">
    <source>
        <dbReference type="Proteomes" id="UP000294850"/>
    </source>
</evidence>
<sequence length="226" mass="25506">MDTSDKSFQQLVRTRHSCRAFLSKPVPETLIYNVLQDAQQSPSNCNTQPWNVHIVSGEVKNTLSEKLIEAYNSETYSSDFSFDTGHFTGRYKERQFAQGKTYYEALGVAREDKEGRKQANLYNYKFYNAPHAALLFMPSVGDHVRVAGDVGMYAQTFLLSLTAHGLAGVPQTVLGMFADVVRKHLGISAEYKMLFGISFGYEDLTSKANSFRFERDPVLSNVTFHQ</sequence>
<dbReference type="OrthoDB" id="9809288at2"/>
<evidence type="ECO:0000256" key="1">
    <source>
        <dbReference type="ARBA" id="ARBA00022630"/>
    </source>
</evidence>
<dbReference type="CDD" id="cd02136">
    <property type="entry name" value="PnbA_NfnB-like"/>
    <property type="match status" value="1"/>
</dbReference>
<dbReference type="InterPro" id="IPR000415">
    <property type="entry name" value="Nitroreductase-like"/>
</dbReference>
<dbReference type="PANTHER" id="PTHR23026:SF90">
    <property type="entry name" value="IODOTYROSINE DEIODINASE 1"/>
    <property type="match status" value="1"/>
</dbReference>
<protein>
    <submittedName>
        <fullName evidence="5">Nitroreductase</fullName>
    </submittedName>
</protein>
<dbReference type="EMBL" id="SMFL01000007">
    <property type="protein sequence ID" value="TDE13420.1"/>
    <property type="molecule type" value="Genomic_DNA"/>
</dbReference>
<dbReference type="PANTHER" id="PTHR23026">
    <property type="entry name" value="NADPH NITROREDUCTASE"/>
    <property type="match status" value="1"/>
</dbReference>
<dbReference type="InterPro" id="IPR050627">
    <property type="entry name" value="Nitroreductase/BluB"/>
</dbReference>
<dbReference type="InterPro" id="IPR029479">
    <property type="entry name" value="Nitroreductase"/>
</dbReference>
<proteinExistence type="predicted"/>
<dbReference type="SUPFAM" id="SSF55469">
    <property type="entry name" value="FMN-dependent nitroreductase-like"/>
    <property type="match status" value="1"/>
</dbReference>
<keyword evidence="1" id="KW-0285">Flavoprotein</keyword>
<name>A0A4R5DMY6_9BACT</name>